<comment type="caution">
    <text evidence="6">The sequence shown here is derived from an EMBL/GenBank/DDBJ whole genome shotgun (WGS) entry which is preliminary data.</text>
</comment>
<evidence type="ECO:0000256" key="2">
    <source>
        <dbReference type="HAMAP-Rule" id="MF_02087"/>
    </source>
</evidence>
<proteinExistence type="inferred from homology"/>
<evidence type="ECO:0000256" key="1">
    <source>
        <dbReference type="ARBA" id="ARBA00022898"/>
    </source>
</evidence>
<evidence type="ECO:0000313" key="7">
    <source>
        <dbReference type="Proteomes" id="UP000294848"/>
    </source>
</evidence>
<dbReference type="Gene3D" id="3.20.20.10">
    <property type="entry name" value="Alanine racemase"/>
    <property type="match status" value="1"/>
</dbReference>
<dbReference type="GO" id="GO:0030170">
    <property type="term" value="F:pyridoxal phosphate binding"/>
    <property type="evidence" value="ECO:0007669"/>
    <property type="project" value="UniProtKB-UniRule"/>
</dbReference>
<dbReference type="PANTHER" id="PTHR10146">
    <property type="entry name" value="PROLINE SYNTHETASE CO-TRANSCRIBED BACTERIAL HOMOLOG PROTEIN"/>
    <property type="match status" value="1"/>
</dbReference>
<dbReference type="RefSeq" id="WP_133465940.1">
    <property type="nucleotide sequence ID" value="NZ_SNWI01000007.1"/>
</dbReference>
<dbReference type="PANTHER" id="PTHR10146:SF14">
    <property type="entry name" value="PYRIDOXAL PHOSPHATE HOMEOSTASIS PROTEIN"/>
    <property type="match status" value="1"/>
</dbReference>
<dbReference type="AlphaFoldDB" id="A0A4R6GUM2"/>
<dbReference type="InterPro" id="IPR001608">
    <property type="entry name" value="Ala_racemase_N"/>
</dbReference>
<reference evidence="6 7" key="1">
    <citation type="submission" date="2019-03" db="EMBL/GenBank/DDBJ databases">
        <title>Freshwater and sediment microbial communities from various areas in North America, analyzing microbe dynamics in response to fracking.</title>
        <authorList>
            <person name="Lamendella R."/>
        </authorList>
    </citation>
    <scope>NUCLEOTIDE SEQUENCE [LARGE SCALE GENOMIC DNA]</scope>
    <source>
        <strain evidence="6 7">114D</strain>
    </source>
</reference>
<evidence type="ECO:0000256" key="3">
    <source>
        <dbReference type="PIRSR" id="PIRSR004848-1"/>
    </source>
</evidence>
<dbReference type="PROSITE" id="PS01211">
    <property type="entry name" value="UPF0001"/>
    <property type="match status" value="1"/>
</dbReference>
<feature type="modified residue" description="N6-(pyridoxal phosphate)lysine" evidence="2 3">
    <location>
        <position position="25"/>
    </location>
</feature>
<accession>A0A4R6GUM2</accession>
<keyword evidence="1 2" id="KW-0663">Pyridoxal phosphate</keyword>
<dbReference type="SUPFAM" id="SSF51419">
    <property type="entry name" value="PLP-binding barrel"/>
    <property type="match status" value="1"/>
</dbReference>
<evidence type="ECO:0000313" key="6">
    <source>
        <dbReference type="EMBL" id="TDN99152.1"/>
    </source>
</evidence>
<dbReference type="InterPro" id="IPR029066">
    <property type="entry name" value="PLP-binding_barrel"/>
</dbReference>
<comment type="cofactor">
    <cofactor evidence="3">
        <name>pyridoxal 5'-phosphate</name>
        <dbReference type="ChEBI" id="CHEBI:597326"/>
    </cofactor>
</comment>
<dbReference type="FunFam" id="3.20.20.10:FF:000024">
    <property type="entry name" value="Pyridoxal phosphate homeostasis protein"/>
    <property type="match status" value="1"/>
</dbReference>
<feature type="domain" description="Alanine racemase N-terminal" evidence="5">
    <location>
        <begin position="3"/>
        <end position="220"/>
    </location>
</feature>
<evidence type="ECO:0000259" key="5">
    <source>
        <dbReference type="Pfam" id="PF01168"/>
    </source>
</evidence>
<dbReference type="OrthoDB" id="9804072at2"/>
<evidence type="ECO:0000256" key="4">
    <source>
        <dbReference type="RuleBase" id="RU004514"/>
    </source>
</evidence>
<dbReference type="HAMAP" id="MF_02087">
    <property type="entry name" value="PLP_homeostasis"/>
    <property type="match status" value="1"/>
</dbReference>
<protein>
    <recommendedName>
        <fullName evidence="2">Pyridoxal phosphate homeostasis protein</fullName>
        <shortName evidence="2">PLP homeostasis protein</shortName>
    </recommendedName>
</protein>
<dbReference type="PIRSF" id="PIRSF004848">
    <property type="entry name" value="YBL036c_PLPDEIII"/>
    <property type="match status" value="1"/>
</dbReference>
<dbReference type="NCBIfam" id="TIGR00044">
    <property type="entry name" value="YggS family pyridoxal phosphate-dependent enzyme"/>
    <property type="match status" value="1"/>
</dbReference>
<comment type="similarity">
    <text evidence="2 4">Belongs to the pyridoxal phosphate-binding protein YggS/PROSC family.</text>
</comment>
<dbReference type="CDD" id="cd00635">
    <property type="entry name" value="PLPDE_III_YBL036c_like"/>
    <property type="match status" value="1"/>
</dbReference>
<gene>
    <name evidence="6" type="ORF">DET52_107284</name>
</gene>
<dbReference type="EMBL" id="SNWI01000007">
    <property type="protein sequence ID" value="TDN99152.1"/>
    <property type="molecule type" value="Genomic_DNA"/>
</dbReference>
<comment type="function">
    <text evidence="2">Pyridoxal 5'-phosphate (PLP)-binding protein, which is involved in PLP homeostasis.</text>
</comment>
<dbReference type="Pfam" id="PF01168">
    <property type="entry name" value="Ala_racemase_N"/>
    <property type="match status" value="1"/>
</dbReference>
<dbReference type="Proteomes" id="UP000294848">
    <property type="component" value="Unassembled WGS sequence"/>
</dbReference>
<organism evidence="6 7">
    <name type="scientific">Sunxiuqinia elliptica</name>
    <dbReference type="NCBI Taxonomy" id="655355"/>
    <lineage>
        <taxon>Bacteria</taxon>
        <taxon>Pseudomonadati</taxon>
        <taxon>Bacteroidota</taxon>
        <taxon>Bacteroidia</taxon>
        <taxon>Marinilabiliales</taxon>
        <taxon>Prolixibacteraceae</taxon>
        <taxon>Sunxiuqinia</taxon>
    </lineage>
</organism>
<sequence>MGIAENINLLKSEIPEGVNLVAVSKTKPNSAIQEAYEAGHRIFGENKVQELSRKYEELPKDIEWHFIGHLQSNKVKYIAPFVSLIHGVDSWKLLKMINKEGRKNDRVIPCLLQFHIAEEETKFGLDIEEAKALLEMPELKELEHIDLVGVMGMATYTDDESQVRKEFGKLKSIFEQLKDAYFAGKDSFKEISMGMSGDYQLAVDEGSTMVRVGSRIFGEREYH</sequence>
<name>A0A4R6GUM2_9BACT</name>
<dbReference type="InterPro" id="IPR011078">
    <property type="entry name" value="PyrdxlP_homeostasis"/>
</dbReference>